<dbReference type="OrthoDB" id="3825223at2"/>
<dbReference type="RefSeq" id="WP_098468665.1">
    <property type="nucleotide sequence ID" value="NZ_PDJD01000001.1"/>
</dbReference>
<accession>A0A2A9CYQ5</accession>
<keyword evidence="2" id="KW-1185">Reference proteome</keyword>
<gene>
    <name evidence="1" type="ORF">ATL40_1131</name>
</gene>
<evidence type="ECO:0000313" key="2">
    <source>
        <dbReference type="Proteomes" id="UP000224915"/>
    </source>
</evidence>
<sequence length="159" mass="17100">MPQTVLVLTEHALSDRDIANIEAVSPSEDVRYRLIVPTETSRSVVLQVIDSLALLDLREAWDSMTGERSGHDPAEAVLTASREAMEAAGLEVAAGVVADDPIATLREESESAGDVLQVLTVTDPHAFEDTVHRSWADRAQDALGLPVLHMYAGTSRLGT</sequence>
<dbReference type="EMBL" id="PDJD01000001">
    <property type="protein sequence ID" value="PFG19567.1"/>
    <property type="molecule type" value="Genomic_DNA"/>
</dbReference>
<protein>
    <submittedName>
        <fullName evidence="1">Uncharacterized protein</fullName>
    </submittedName>
</protein>
<dbReference type="InterPro" id="IPR014729">
    <property type="entry name" value="Rossmann-like_a/b/a_fold"/>
</dbReference>
<dbReference type="SUPFAM" id="SSF52402">
    <property type="entry name" value="Adenine nucleotide alpha hydrolases-like"/>
    <property type="match status" value="1"/>
</dbReference>
<proteinExistence type="predicted"/>
<evidence type="ECO:0000313" key="1">
    <source>
        <dbReference type="EMBL" id="PFG19567.1"/>
    </source>
</evidence>
<dbReference type="AlphaFoldDB" id="A0A2A9CYQ5"/>
<name>A0A2A9CYQ5_9MICO</name>
<organism evidence="1 2">
    <name type="scientific">Serinibacter salmoneus</name>
    <dbReference type="NCBI Taxonomy" id="556530"/>
    <lineage>
        <taxon>Bacteria</taxon>
        <taxon>Bacillati</taxon>
        <taxon>Actinomycetota</taxon>
        <taxon>Actinomycetes</taxon>
        <taxon>Micrococcales</taxon>
        <taxon>Beutenbergiaceae</taxon>
        <taxon>Serinibacter</taxon>
    </lineage>
</organism>
<dbReference type="Proteomes" id="UP000224915">
    <property type="component" value="Unassembled WGS sequence"/>
</dbReference>
<comment type="caution">
    <text evidence="1">The sequence shown here is derived from an EMBL/GenBank/DDBJ whole genome shotgun (WGS) entry which is preliminary data.</text>
</comment>
<reference evidence="1 2" key="1">
    <citation type="submission" date="2017-10" db="EMBL/GenBank/DDBJ databases">
        <title>Sequencing the genomes of 1000 actinobacteria strains.</title>
        <authorList>
            <person name="Klenk H.-P."/>
        </authorList>
    </citation>
    <scope>NUCLEOTIDE SEQUENCE [LARGE SCALE GENOMIC DNA]</scope>
    <source>
        <strain evidence="1 2">DSM 21801</strain>
    </source>
</reference>
<dbReference type="Gene3D" id="3.40.50.620">
    <property type="entry name" value="HUPs"/>
    <property type="match status" value="1"/>
</dbReference>